<dbReference type="PANTHER" id="PTHR35762">
    <property type="entry name" value="TRANSMEMBRANE PROTEIN"/>
    <property type="match status" value="1"/>
</dbReference>
<evidence type="ECO:0000313" key="2">
    <source>
        <dbReference type="EMBL" id="KAL0353161.1"/>
    </source>
</evidence>
<gene>
    <name evidence="2" type="ORF">Sangu_0897400</name>
</gene>
<reference evidence="2" key="2">
    <citation type="journal article" date="2024" name="Plant">
        <title>Genomic evolution and insights into agronomic trait innovations of Sesamum species.</title>
        <authorList>
            <person name="Miao H."/>
            <person name="Wang L."/>
            <person name="Qu L."/>
            <person name="Liu H."/>
            <person name="Sun Y."/>
            <person name="Le M."/>
            <person name="Wang Q."/>
            <person name="Wei S."/>
            <person name="Zheng Y."/>
            <person name="Lin W."/>
            <person name="Duan Y."/>
            <person name="Cao H."/>
            <person name="Xiong S."/>
            <person name="Wang X."/>
            <person name="Wei L."/>
            <person name="Li C."/>
            <person name="Ma Q."/>
            <person name="Ju M."/>
            <person name="Zhao R."/>
            <person name="Li G."/>
            <person name="Mu C."/>
            <person name="Tian Q."/>
            <person name="Mei H."/>
            <person name="Zhang T."/>
            <person name="Gao T."/>
            <person name="Zhang H."/>
        </authorList>
    </citation>
    <scope>NUCLEOTIDE SEQUENCE</scope>
    <source>
        <strain evidence="2">G01</strain>
    </source>
</reference>
<organism evidence="2">
    <name type="scientific">Sesamum angustifolium</name>
    <dbReference type="NCBI Taxonomy" id="2727405"/>
    <lineage>
        <taxon>Eukaryota</taxon>
        <taxon>Viridiplantae</taxon>
        <taxon>Streptophyta</taxon>
        <taxon>Embryophyta</taxon>
        <taxon>Tracheophyta</taxon>
        <taxon>Spermatophyta</taxon>
        <taxon>Magnoliopsida</taxon>
        <taxon>eudicotyledons</taxon>
        <taxon>Gunneridae</taxon>
        <taxon>Pentapetalae</taxon>
        <taxon>asterids</taxon>
        <taxon>lamiids</taxon>
        <taxon>Lamiales</taxon>
        <taxon>Pedaliaceae</taxon>
        <taxon>Sesamum</taxon>
    </lineage>
</organism>
<accession>A0AAW2PC40</accession>
<protein>
    <recommendedName>
        <fullName evidence="3">DUF4408 domain-containing protein</fullName>
    </recommendedName>
</protein>
<feature type="transmembrane region" description="Helical" evidence="1">
    <location>
        <begin position="22"/>
        <end position="42"/>
    </location>
</feature>
<name>A0AAW2PC40_9LAMI</name>
<feature type="transmembrane region" description="Helical" evidence="1">
    <location>
        <begin position="54"/>
        <end position="77"/>
    </location>
</feature>
<keyword evidence="1" id="KW-1133">Transmembrane helix</keyword>
<keyword evidence="1" id="KW-0812">Transmembrane</keyword>
<dbReference type="AlphaFoldDB" id="A0AAW2PC40"/>
<comment type="caution">
    <text evidence="2">The sequence shown here is derived from an EMBL/GenBank/DDBJ whole genome shotgun (WGS) entry which is preliminary data.</text>
</comment>
<keyword evidence="1" id="KW-0472">Membrane</keyword>
<sequence length="224" mass="25754">MECATGRKNAQPMKAYMKGDNFVLYSLTSFVTCLFFSYSFWFPTMKHILFLLRSYISLCCNAKCFFIVGNLIVLVLVRESRTAKSSHPCLASNTYDEYVARSGSLSKVNSDLLVEKKEEDGAAQSVTVEEKIHVHVRNASDGEKEREMRVWQTMHHEEKKSGMRACKSEVWGESEIEKWRKANGEKEDQPLLPRDELNKRVEAFIARVNKQRLFEAKSVDHGRG</sequence>
<reference evidence="2" key="1">
    <citation type="submission" date="2020-06" db="EMBL/GenBank/DDBJ databases">
        <authorList>
            <person name="Li T."/>
            <person name="Hu X."/>
            <person name="Zhang T."/>
            <person name="Song X."/>
            <person name="Zhang H."/>
            <person name="Dai N."/>
            <person name="Sheng W."/>
            <person name="Hou X."/>
            <person name="Wei L."/>
        </authorList>
    </citation>
    <scope>NUCLEOTIDE SEQUENCE</scope>
    <source>
        <strain evidence="2">G01</strain>
        <tissue evidence="2">Leaf</tissue>
    </source>
</reference>
<dbReference type="EMBL" id="JACGWK010000005">
    <property type="protein sequence ID" value="KAL0353161.1"/>
    <property type="molecule type" value="Genomic_DNA"/>
</dbReference>
<proteinExistence type="predicted"/>
<evidence type="ECO:0008006" key="3">
    <source>
        <dbReference type="Google" id="ProtNLM"/>
    </source>
</evidence>
<evidence type="ECO:0000256" key="1">
    <source>
        <dbReference type="SAM" id="Phobius"/>
    </source>
</evidence>
<dbReference type="PANTHER" id="PTHR35762:SF2">
    <property type="entry name" value="TRANSMEMBRANE PROTEIN"/>
    <property type="match status" value="1"/>
</dbReference>